<gene>
    <name evidence="1" type="ORF">H6G97_43160</name>
</gene>
<dbReference type="Proteomes" id="UP000623440">
    <property type="component" value="Unassembled WGS sequence"/>
</dbReference>
<comment type="caution">
    <text evidence="1">The sequence shown here is derived from an EMBL/GenBank/DDBJ whole genome shotgun (WGS) entry which is preliminary data.</text>
</comment>
<evidence type="ECO:0000313" key="2">
    <source>
        <dbReference type="Proteomes" id="UP000623440"/>
    </source>
</evidence>
<proteinExistence type="predicted"/>
<name>A0ABR8E275_9NOSO</name>
<evidence type="ECO:0000313" key="1">
    <source>
        <dbReference type="EMBL" id="MBD2535794.1"/>
    </source>
</evidence>
<organism evidence="1 2">
    <name type="scientific">Nostoc flagelliforme FACHB-838</name>
    <dbReference type="NCBI Taxonomy" id="2692904"/>
    <lineage>
        <taxon>Bacteria</taxon>
        <taxon>Bacillati</taxon>
        <taxon>Cyanobacteriota</taxon>
        <taxon>Cyanophyceae</taxon>
        <taxon>Nostocales</taxon>
        <taxon>Nostocaceae</taxon>
        <taxon>Nostoc</taxon>
    </lineage>
</organism>
<protein>
    <submittedName>
        <fullName evidence="1">Uncharacterized protein</fullName>
    </submittedName>
</protein>
<reference evidence="1 2" key="1">
    <citation type="journal article" date="2020" name="ISME J.">
        <title>Comparative genomics reveals insights into cyanobacterial evolution and habitat adaptation.</title>
        <authorList>
            <person name="Chen M.Y."/>
            <person name="Teng W.K."/>
            <person name="Zhao L."/>
            <person name="Hu C.X."/>
            <person name="Zhou Y.K."/>
            <person name="Han B.P."/>
            <person name="Song L.R."/>
            <person name="Shu W.S."/>
        </authorList>
    </citation>
    <scope>NUCLEOTIDE SEQUENCE [LARGE SCALE GENOMIC DNA]</scope>
    <source>
        <strain evidence="1 2">FACHB-838</strain>
    </source>
</reference>
<keyword evidence="2" id="KW-1185">Reference proteome</keyword>
<sequence length="54" mass="5837">MLYYFLFAFLQNDSPAQRSLPIAAPTASLGLGSEGTVKPKIFDVSSAVNSDRPF</sequence>
<accession>A0ABR8E275</accession>
<dbReference type="EMBL" id="JACJSI010000333">
    <property type="protein sequence ID" value="MBD2535794.1"/>
    <property type="molecule type" value="Genomic_DNA"/>
</dbReference>